<dbReference type="PANTHER" id="PTHR43884:SF12">
    <property type="entry name" value="ISOVALERYL-COA DEHYDROGENASE, MITOCHONDRIAL-RELATED"/>
    <property type="match status" value="1"/>
</dbReference>
<evidence type="ECO:0000259" key="6">
    <source>
        <dbReference type="Pfam" id="PF00441"/>
    </source>
</evidence>
<dbReference type="InterPro" id="IPR013786">
    <property type="entry name" value="AcylCoA_DH/ox_N"/>
</dbReference>
<dbReference type="Pfam" id="PF02770">
    <property type="entry name" value="Acyl-CoA_dh_M"/>
    <property type="match status" value="1"/>
</dbReference>
<dbReference type="Gene3D" id="1.20.140.10">
    <property type="entry name" value="Butyryl-CoA Dehydrogenase, subunit A, domain 3"/>
    <property type="match status" value="1"/>
</dbReference>
<dbReference type="GO" id="GO:0016491">
    <property type="term" value="F:oxidoreductase activity"/>
    <property type="evidence" value="ECO:0007669"/>
    <property type="project" value="UniProtKB-KW"/>
</dbReference>
<keyword evidence="4 5" id="KW-0274">FAD</keyword>
<dbReference type="SUPFAM" id="SSF47203">
    <property type="entry name" value="Acyl-CoA dehydrogenase C-terminal domain-like"/>
    <property type="match status" value="1"/>
</dbReference>
<dbReference type="InterPro" id="IPR009075">
    <property type="entry name" value="AcylCo_DH/oxidase_C"/>
</dbReference>
<keyword evidence="5 9" id="KW-0560">Oxidoreductase</keyword>
<evidence type="ECO:0000259" key="7">
    <source>
        <dbReference type="Pfam" id="PF02770"/>
    </source>
</evidence>
<feature type="domain" description="Acyl-CoA oxidase/dehydrogenase middle" evidence="7">
    <location>
        <begin position="161"/>
        <end position="242"/>
    </location>
</feature>
<evidence type="ECO:0000313" key="10">
    <source>
        <dbReference type="Proteomes" id="UP001596302"/>
    </source>
</evidence>
<dbReference type="InterPro" id="IPR009100">
    <property type="entry name" value="AcylCoA_DH/oxidase_NM_dom_sf"/>
</dbReference>
<comment type="similarity">
    <text evidence="2 5">Belongs to the acyl-CoA dehydrogenase family.</text>
</comment>
<feature type="domain" description="Acyl-CoA dehydrogenase/oxidase N-terminal" evidence="8">
    <location>
        <begin position="9"/>
        <end position="120"/>
    </location>
</feature>
<dbReference type="Pfam" id="PF00441">
    <property type="entry name" value="Acyl-CoA_dh_1"/>
    <property type="match status" value="1"/>
</dbReference>
<evidence type="ECO:0000256" key="3">
    <source>
        <dbReference type="ARBA" id="ARBA00022630"/>
    </source>
</evidence>
<keyword evidence="10" id="KW-1185">Reference proteome</keyword>
<dbReference type="EMBL" id="JBHSQW010000010">
    <property type="protein sequence ID" value="MFC5993661.1"/>
    <property type="molecule type" value="Genomic_DNA"/>
</dbReference>
<gene>
    <name evidence="9" type="ORF">ACFQE5_05470</name>
</gene>
<evidence type="ECO:0000256" key="4">
    <source>
        <dbReference type="ARBA" id="ARBA00022827"/>
    </source>
</evidence>
<feature type="domain" description="Acyl-CoA dehydrogenase/oxidase C-terminal" evidence="6">
    <location>
        <begin position="260"/>
        <end position="402"/>
    </location>
</feature>
<evidence type="ECO:0000259" key="8">
    <source>
        <dbReference type="Pfam" id="PF02771"/>
    </source>
</evidence>
<dbReference type="SUPFAM" id="SSF56645">
    <property type="entry name" value="Acyl-CoA dehydrogenase NM domain-like"/>
    <property type="match status" value="1"/>
</dbReference>
<dbReference type="RefSeq" id="WP_379583482.1">
    <property type="nucleotide sequence ID" value="NZ_JBHSQW010000010.1"/>
</dbReference>
<evidence type="ECO:0000313" key="9">
    <source>
        <dbReference type="EMBL" id="MFC5993661.1"/>
    </source>
</evidence>
<accession>A0ABW1IYT4</accession>
<comment type="cofactor">
    <cofactor evidence="1 5">
        <name>FAD</name>
        <dbReference type="ChEBI" id="CHEBI:57692"/>
    </cofactor>
</comment>
<name>A0ABW1IYT4_9PSEU</name>
<proteinExistence type="inferred from homology"/>
<protein>
    <submittedName>
        <fullName evidence="9">Acyl-CoA dehydrogenase family protein</fullName>
        <ecNumber evidence="9">1.-.-.-</ecNumber>
    </submittedName>
</protein>
<dbReference type="InterPro" id="IPR046373">
    <property type="entry name" value="Acyl-CoA_Oxase/DH_mid-dom_sf"/>
</dbReference>
<evidence type="ECO:0000256" key="1">
    <source>
        <dbReference type="ARBA" id="ARBA00001974"/>
    </source>
</evidence>
<dbReference type="Gene3D" id="1.10.540.10">
    <property type="entry name" value="Acyl-CoA dehydrogenase/oxidase, N-terminal domain"/>
    <property type="match status" value="1"/>
</dbReference>
<evidence type="ECO:0000256" key="2">
    <source>
        <dbReference type="ARBA" id="ARBA00009347"/>
    </source>
</evidence>
<dbReference type="InterPro" id="IPR006091">
    <property type="entry name" value="Acyl-CoA_Oxase/DH_mid-dom"/>
</dbReference>
<dbReference type="InterPro" id="IPR037069">
    <property type="entry name" value="AcylCoA_DH/ox_N_sf"/>
</dbReference>
<dbReference type="Proteomes" id="UP001596302">
    <property type="component" value="Unassembled WGS sequence"/>
</dbReference>
<dbReference type="Gene3D" id="2.40.110.10">
    <property type="entry name" value="Butyryl-CoA Dehydrogenase, subunit A, domain 2"/>
    <property type="match status" value="1"/>
</dbReference>
<dbReference type="InterPro" id="IPR036250">
    <property type="entry name" value="AcylCo_DH-like_C"/>
</dbReference>
<evidence type="ECO:0000256" key="5">
    <source>
        <dbReference type="RuleBase" id="RU362125"/>
    </source>
</evidence>
<sequence>MAIDFTLSADQKNVQQTARDFAENVLAPVVREADREPDPLKAFQLTKPAYIEAYRRGIAFGMLPKEYGGGGLTNVELILAAEEICAVDPGFACTLLVNGLALLPVWYWGNEEQKRRVMGAATSDASGEWIAGYAASEPPGTPGGTANFDSPAPHPVGIGVTARRDGDSYVLNGRKYWPCNVGGWDGNGANVNLVVVRTDPSKGGTEGLSAVLVERGTPGVTYNIIDSFGHRLTPNSEIIFEDARIPAENLVEGTYGNGDLLINRNFAWSGPVAGIAAVGVARAAYEAALSWCKTYTAGAAHPMIHFQNVGYVLGDVAARIEASRYFCWKAAHYIDQHGYHGELIGAMNKVFCTELLLDSVYKCMQVVGVNSADRTHMFEKYLREAAIFPIYDGGNFGMQRRRVHGVLASPNFNPRALMDNEFVHFVKDMEVVDTVQLIERGHLAPA</sequence>
<dbReference type="EC" id="1.-.-.-" evidence="9"/>
<dbReference type="PANTHER" id="PTHR43884">
    <property type="entry name" value="ACYL-COA DEHYDROGENASE"/>
    <property type="match status" value="1"/>
</dbReference>
<dbReference type="Pfam" id="PF02771">
    <property type="entry name" value="Acyl-CoA_dh_N"/>
    <property type="match status" value="1"/>
</dbReference>
<reference evidence="10" key="1">
    <citation type="journal article" date="2019" name="Int. J. Syst. Evol. Microbiol.">
        <title>The Global Catalogue of Microorganisms (GCM) 10K type strain sequencing project: providing services to taxonomists for standard genome sequencing and annotation.</title>
        <authorList>
            <consortium name="The Broad Institute Genomics Platform"/>
            <consortium name="The Broad Institute Genome Sequencing Center for Infectious Disease"/>
            <person name="Wu L."/>
            <person name="Ma J."/>
        </authorList>
    </citation>
    <scope>NUCLEOTIDE SEQUENCE [LARGE SCALE GENOMIC DNA]</scope>
    <source>
        <strain evidence="10">CCM 8391</strain>
    </source>
</reference>
<keyword evidence="3 5" id="KW-0285">Flavoprotein</keyword>
<organism evidence="9 10">
    <name type="scientific">Pseudonocardia hispaniensis</name>
    <dbReference type="NCBI Taxonomy" id="904933"/>
    <lineage>
        <taxon>Bacteria</taxon>
        <taxon>Bacillati</taxon>
        <taxon>Actinomycetota</taxon>
        <taxon>Actinomycetes</taxon>
        <taxon>Pseudonocardiales</taxon>
        <taxon>Pseudonocardiaceae</taxon>
        <taxon>Pseudonocardia</taxon>
    </lineage>
</organism>
<comment type="caution">
    <text evidence="9">The sequence shown here is derived from an EMBL/GenBank/DDBJ whole genome shotgun (WGS) entry which is preliminary data.</text>
</comment>